<accession>A0A3P7SQU5</accession>
<evidence type="ECO:0000313" key="1">
    <source>
        <dbReference type="EMBL" id="VDN56462.1"/>
    </source>
</evidence>
<dbReference type="PANTHER" id="PTHR21530">
    <property type="entry name" value="PHEROMONE SHUTDOWN PROTEIN"/>
    <property type="match status" value="1"/>
</dbReference>
<sequence length="234" mass="26383">MVYLVGTAHFSSKSQEDVLKTITSVQPDVVAVELCESRMLILSMDEEKALEESRNMDFKKILHYMKDVGTIQGIIQVAMISLSAHITRKLGMAPGGEFRAAYAACKTVPACRFVLCDRPIQITLNRAVASLSIFQKMRLFVQLLRSSRADITAEEVEKAKEGDVLDKMLKEMSEQFPTLAKTLIEERDLFIILIFVFFSVKWQKVVVVAVLGMGHIPGIVANWEKDINIRPLYE</sequence>
<organism evidence="1 2">
    <name type="scientific">Dracunculus medinensis</name>
    <name type="common">Guinea worm</name>
    <dbReference type="NCBI Taxonomy" id="318479"/>
    <lineage>
        <taxon>Eukaryota</taxon>
        <taxon>Metazoa</taxon>
        <taxon>Ecdysozoa</taxon>
        <taxon>Nematoda</taxon>
        <taxon>Chromadorea</taxon>
        <taxon>Rhabditida</taxon>
        <taxon>Spirurina</taxon>
        <taxon>Dracunculoidea</taxon>
        <taxon>Dracunculidae</taxon>
        <taxon>Dracunculus</taxon>
    </lineage>
</organism>
<dbReference type="EMBL" id="UYYG01001155">
    <property type="protein sequence ID" value="VDN56462.1"/>
    <property type="molecule type" value="Genomic_DNA"/>
</dbReference>
<protein>
    <recommendedName>
        <fullName evidence="3">TraB domain-containing protein</fullName>
    </recommendedName>
</protein>
<keyword evidence="2" id="KW-1185">Reference proteome</keyword>
<dbReference type="InterPro" id="IPR002816">
    <property type="entry name" value="TraB/PrgY/GumN_fam"/>
</dbReference>
<dbReference type="CDD" id="cd14726">
    <property type="entry name" value="TraB_PrgY-like"/>
    <property type="match status" value="1"/>
</dbReference>
<dbReference type="Pfam" id="PF01963">
    <property type="entry name" value="TraB_PrgY_gumN"/>
    <property type="match status" value="1"/>
</dbReference>
<proteinExistence type="predicted"/>
<gene>
    <name evidence="1" type="ORF">DME_LOCUS6435</name>
</gene>
<dbReference type="PANTHER" id="PTHR21530:SF7">
    <property type="entry name" value="TRAB DOMAIN-CONTAINING PROTEIN"/>
    <property type="match status" value="1"/>
</dbReference>
<name>A0A3P7SQU5_DRAME</name>
<reference evidence="1 2" key="1">
    <citation type="submission" date="2018-11" db="EMBL/GenBank/DDBJ databases">
        <authorList>
            <consortium name="Pathogen Informatics"/>
        </authorList>
    </citation>
    <scope>NUCLEOTIDE SEQUENCE [LARGE SCALE GENOMIC DNA]</scope>
</reference>
<evidence type="ECO:0008006" key="3">
    <source>
        <dbReference type="Google" id="ProtNLM"/>
    </source>
</evidence>
<dbReference type="AlphaFoldDB" id="A0A3P7SQU5"/>
<evidence type="ECO:0000313" key="2">
    <source>
        <dbReference type="Proteomes" id="UP000274756"/>
    </source>
</evidence>
<dbReference type="Proteomes" id="UP000274756">
    <property type="component" value="Unassembled WGS sequence"/>
</dbReference>
<dbReference type="InterPro" id="IPR046345">
    <property type="entry name" value="TraB_PrgY-like"/>
</dbReference>
<dbReference type="STRING" id="318479.A0A3P7SQU5"/>
<dbReference type="OrthoDB" id="48306at2759"/>